<comment type="caution">
    <text evidence="3">The sequence shown here is derived from an EMBL/GenBank/DDBJ whole genome shotgun (WGS) entry which is preliminary data.</text>
</comment>
<organism evidence="3 4">
    <name type="scientific">Ferruginibacter yonginensis</name>
    <dbReference type="NCBI Taxonomy" id="1310416"/>
    <lineage>
        <taxon>Bacteria</taxon>
        <taxon>Pseudomonadati</taxon>
        <taxon>Bacteroidota</taxon>
        <taxon>Chitinophagia</taxon>
        <taxon>Chitinophagales</taxon>
        <taxon>Chitinophagaceae</taxon>
        <taxon>Ferruginibacter</taxon>
    </lineage>
</organism>
<gene>
    <name evidence="3" type="ORF">ACFOWM_10600</name>
</gene>
<keyword evidence="4" id="KW-1185">Reference proteome</keyword>
<feature type="transmembrane region" description="Helical" evidence="1">
    <location>
        <begin position="280"/>
        <end position="297"/>
    </location>
</feature>
<feature type="domain" description="CAAX prenyl protease 2/Lysostaphin resistance protein A-like" evidence="2">
    <location>
        <begin position="166"/>
        <end position="254"/>
    </location>
</feature>
<name>A0ABV8QST5_9BACT</name>
<feature type="transmembrane region" description="Helical" evidence="1">
    <location>
        <begin position="166"/>
        <end position="189"/>
    </location>
</feature>
<sequence length="333" mass="37029">MEYKSIKGFTGWAQMGFLFAFLGLGFILAGGVQLLLTLQILPKGVSITDTDAVMKAMLAPENVGMARTIQVLGTMVLLFIPALLWNFVSNGKSLFWIGFNKHINIFQILLGFMIIFAASIAAAPLADITKKIISHFPTIDASAKSMEDLYNQQAIALSNLKSFSEYLVALAIMAFFPAMFEEVFFRGVVQNLLTKWWRKPILAIIVTAAIFSLIHMSIYLFLVRMVLGIVLGLLFYKTKNIWVNIIAHFLNNMFALTQLYTLQKMNKPIDVSKLDPDVHWSVGLLGIAALAGLFMLLKKYSAKNVAKIDAAENVLIAYANPYSGITNNNENKQ</sequence>
<dbReference type="Pfam" id="PF02517">
    <property type="entry name" value="Rce1-like"/>
    <property type="match status" value="1"/>
</dbReference>
<feature type="transmembrane region" description="Helical" evidence="1">
    <location>
        <begin position="105"/>
        <end position="126"/>
    </location>
</feature>
<evidence type="ECO:0000259" key="2">
    <source>
        <dbReference type="Pfam" id="PF02517"/>
    </source>
</evidence>
<accession>A0ABV8QST5</accession>
<keyword evidence="1" id="KW-1133">Transmembrane helix</keyword>
<feature type="transmembrane region" description="Helical" evidence="1">
    <location>
        <begin position="64"/>
        <end position="85"/>
    </location>
</feature>
<proteinExistence type="predicted"/>
<dbReference type="Proteomes" id="UP001595907">
    <property type="component" value="Unassembled WGS sequence"/>
</dbReference>
<reference evidence="4" key="1">
    <citation type="journal article" date="2019" name="Int. J. Syst. Evol. Microbiol.">
        <title>The Global Catalogue of Microorganisms (GCM) 10K type strain sequencing project: providing services to taxonomists for standard genome sequencing and annotation.</title>
        <authorList>
            <consortium name="The Broad Institute Genomics Platform"/>
            <consortium name="The Broad Institute Genome Sequencing Center for Infectious Disease"/>
            <person name="Wu L."/>
            <person name="Ma J."/>
        </authorList>
    </citation>
    <scope>NUCLEOTIDE SEQUENCE [LARGE SCALE GENOMIC DNA]</scope>
    <source>
        <strain evidence="4">CECT 8289</strain>
    </source>
</reference>
<dbReference type="RefSeq" id="WP_379709739.1">
    <property type="nucleotide sequence ID" value="NZ_JBHSCZ010000002.1"/>
</dbReference>
<dbReference type="EMBL" id="JBHSCZ010000002">
    <property type="protein sequence ID" value="MFC4263330.1"/>
    <property type="molecule type" value="Genomic_DNA"/>
</dbReference>
<dbReference type="InterPro" id="IPR003675">
    <property type="entry name" value="Rce1/LyrA-like_dom"/>
</dbReference>
<keyword evidence="3" id="KW-0378">Hydrolase</keyword>
<dbReference type="PANTHER" id="PTHR36435">
    <property type="entry name" value="SLR1288 PROTEIN"/>
    <property type="match status" value="1"/>
</dbReference>
<keyword evidence="1" id="KW-0812">Transmembrane</keyword>
<feature type="transmembrane region" description="Helical" evidence="1">
    <location>
        <begin position="201"/>
        <end position="234"/>
    </location>
</feature>
<feature type="transmembrane region" description="Helical" evidence="1">
    <location>
        <begin position="12"/>
        <end position="36"/>
    </location>
</feature>
<evidence type="ECO:0000313" key="3">
    <source>
        <dbReference type="EMBL" id="MFC4263330.1"/>
    </source>
</evidence>
<evidence type="ECO:0000256" key="1">
    <source>
        <dbReference type="SAM" id="Phobius"/>
    </source>
</evidence>
<dbReference type="EC" id="3.4.-.-" evidence="3"/>
<evidence type="ECO:0000313" key="4">
    <source>
        <dbReference type="Proteomes" id="UP001595907"/>
    </source>
</evidence>
<dbReference type="PANTHER" id="PTHR36435:SF1">
    <property type="entry name" value="CAAX AMINO TERMINAL PROTEASE FAMILY PROTEIN"/>
    <property type="match status" value="1"/>
</dbReference>
<feature type="transmembrane region" description="Helical" evidence="1">
    <location>
        <begin position="241"/>
        <end position="260"/>
    </location>
</feature>
<keyword evidence="1" id="KW-0472">Membrane</keyword>
<dbReference type="InterPro" id="IPR052710">
    <property type="entry name" value="CAAX_protease"/>
</dbReference>
<protein>
    <submittedName>
        <fullName evidence="3">CPBP family intramembrane glutamic endopeptidase</fullName>
        <ecNumber evidence="3">3.4.-.-</ecNumber>
    </submittedName>
</protein>
<dbReference type="GO" id="GO:0016787">
    <property type="term" value="F:hydrolase activity"/>
    <property type="evidence" value="ECO:0007669"/>
    <property type="project" value="UniProtKB-KW"/>
</dbReference>